<comment type="subcellular location">
    <subcellularLocation>
        <location evidence="1">Nucleus</location>
    </subcellularLocation>
</comment>
<feature type="compositionally biased region" description="Basic and acidic residues" evidence="5">
    <location>
        <begin position="341"/>
        <end position="360"/>
    </location>
</feature>
<dbReference type="PANTHER" id="PTHR13237:SF8">
    <property type="entry name" value="SOMETHING ABOUT SILENCING PROTEIN 10"/>
    <property type="match status" value="1"/>
</dbReference>
<dbReference type="InterPro" id="IPR018972">
    <property type="entry name" value="Sas10_C_dom"/>
</dbReference>
<feature type="compositionally biased region" description="Basic residues" evidence="5">
    <location>
        <begin position="474"/>
        <end position="491"/>
    </location>
</feature>
<dbReference type="Pfam" id="PF09368">
    <property type="entry name" value="Sas10"/>
    <property type="match status" value="1"/>
</dbReference>
<proteinExistence type="inferred from homology"/>
<evidence type="ECO:0000256" key="4">
    <source>
        <dbReference type="ARBA" id="ARBA00023242"/>
    </source>
</evidence>
<keyword evidence="7" id="KW-1185">Reference proteome</keyword>
<dbReference type="GO" id="GO:0032040">
    <property type="term" value="C:small-subunit processome"/>
    <property type="evidence" value="ECO:0007669"/>
    <property type="project" value="TreeGrafter"/>
</dbReference>
<evidence type="ECO:0000256" key="2">
    <source>
        <dbReference type="ARBA" id="ARBA00010979"/>
    </source>
</evidence>
<dbReference type="AlphaFoldDB" id="A0A1B7SQJ4"/>
<evidence type="ECO:0000256" key="3">
    <source>
        <dbReference type="ARBA" id="ARBA00022553"/>
    </source>
</evidence>
<feature type="compositionally biased region" description="Basic and acidic residues" evidence="5">
    <location>
        <begin position="399"/>
        <end position="436"/>
    </location>
</feature>
<evidence type="ECO:0000313" key="6">
    <source>
        <dbReference type="EMBL" id="KAH3658806.1"/>
    </source>
</evidence>
<feature type="compositionally biased region" description="Acidic residues" evidence="5">
    <location>
        <begin position="64"/>
        <end position="85"/>
    </location>
</feature>
<keyword evidence="4" id="KW-0539">Nucleus</keyword>
<organism evidence="6 7">
    <name type="scientific">Ogataea polymorpha</name>
    <dbReference type="NCBI Taxonomy" id="460523"/>
    <lineage>
        <taxon>Eukaryota</taxon>
        <taxon>Fungi</taxon>
        <taxon>Dikarya</taxon>
        <taxon>Ascomycota</taxon>
        <taxon>Saccharomycotina</taxon>
        <taxon>Pichiomycetes</taxon>
        <taxon>Pichiales</taxon>
        <taxon>Pichiaceae</taxon>
        <taxon>Ogataea</taxon>
    </lineage>
</organism>
<feature type="compositionally biased region" description="Acidic residues" evidence="5">
    <location>
        <begin position="26"/>
        <end position="52"/>
    </location>
</feature>
<gene>
    <name evidence="6" type="ORF">OGATHE_006532</name>
</gene>
<dbReference type="Proteomes" id="UP000788993">
    <property type="component" value="Unassembled WGS sequence"/>
</dbReference>
<dbReference type="PANTHER" id="PTHR13237">
    <property type="entry name" value="SOMETHING ABOUT SILENCING PROTEIN 10-RELATED"/>
    <property type="match status" value="1"/>
</dbReference>
<dbReference type="RefSeq" id="XP_018213414.1">
    <property type="nucleotide sequence ID" value="XM_018353692.1"/>
</dbReference>
<comment type="similarity">
    <text evidence="2">Belongs to the SAS10 family.</text>
</comment>
<evidence type="ECO:0000256" key="5">
    <source>
        <dbReference type="SAM" id="MobiDB-lite"/>
    </source>
</evidence>
<feature type="region of interest" description="Disordered" evidence="5">
    <location>
        <begin position="459"/>
        <end position="521"/>
    </location>
</feature>
<accession>A0A1B7SQJ4</accession>
<dbReference type="InterPro" id="IPR007146">
    <property type="entry name" value="Sas10/Utp3/C1D"/>
</dbReference>
<dbReference type="Pfam" id="PF04000">
    <property type="entry name" value="Sas10_Utp3"/>
    <property type="match status" value="1"/>
</dbReference>
<sequence length="521" mass="60453">MQQDPGLDEVDEFHAGREKILLEQANFEEPESEESEQEVLGLDEDEDSEEEIERYKKKLTGHVDEDEEDYFGSEQEQEDEDEEEGWGGRNDYYGGDELEEEEDAKLLEEEALRIQKKHLQELNMEDYVMDDAVGEWTKGEEETEESKEQKLDLNKLDEAGFSEVMESQYPEFIPLTKEVKELKPVLDELSKQKDSDPVAELRFNALSAYLGTIATYFALFGSYLKSGEPFSMREEPIMTGLLNAREVWRQAQKKRAKTVSEAENQESSDPEEELIDQYDDRLSDEEDESQVSESGDEEPDVLPERKVRKLRAVGPEDIDEMDLEEKKGRRRTLRFYTSKIDQQEKKKDAKYQGDQDVPYKERLFERRQRLLEEARKRGDRANASAPGLALGEEDLEDQSSEKPDTDYYDEVKYKKQQSKQERKEAHELAKKAARDGKLAEIQESIGESGKRALNYQILKNRGLTPHRNKDNRNARVKKRKKYAKAQKKLKSVRAVYNKDHGPYVGETTGIKKNLSKSVKLQ</sequence>
<protein>
    <submittedName>
        <fullName evidence="6">Uncharacterized protein</fullName>
    </submittedName>
</protein>
<feature type="region of interest" description="Disordered" evidence="5">
    <location>
        <begin position="23"/>
        <end position="102"/>
    </location>
</feature>
<dbReference type="GO" id="GO:0000462">
    <property type="term" value="P:maturation of SSU-rRNA from tricistronic rRNA transcript (SSU-rRNA, 5.8S rRNA, LSU-rRNA)"/>
    <property type="evidence" value="ECO:0007669"/>
    <property type="project" value="TreeGrafter"/>
</dbReference>
<evidence type="ECO:0000256" key="1">
    <source>
        <dbReference type="ARBA" id="ARBA00004123"/>
    </source>
</evidence>
<comment type="caution">
    <text evidence="6">The sequence shown here is derived from an EMBL/GenBank/DDBJ whole genome shotgun (WGS) entry which is preliminary data.</text>
</comment>
<feature type="region of interest" description="Disordered" evidence="5">
    <location>
        <begin position="255"/>
        <end position="360"/>
    </location>
</feature>
<evidence type="ECO:0000313" key="7">
    <source>
        <dbReference type="Proteomes" id="UP000788993"/>
    </source>
</evidence>
<reference evidence="6" key="2">
    <citation type="submission" date="2021-01" db="EMBL/GenBank/DDBJ databases">
        <authorList>
            <person name="Schikora-Tamarit M.A."/>
        </authorList>
    </citation>
    <scope>NUCLEOTIDE SEQUENCE</scope>
    <source>
        <strain evidence="6">NCAIM Y.01608</strain>
    </source>
</reference>
<feature type="compositionally biased region" description="Acidic residues" evidence="5">
    <location>
        <begin position="263"/>
        <end position="301"/>
    </location>
</feature>
<dbReference type="EMBL" id="JAEUBD010001571">
    <property type="protein sequence ID" value="KAH3658806.1"/>
    <property type="molecule type" value="Genomic_DNA"/>
</dbReference>
<reference evidence="6" key="1">
    <citation type="journal article" date="2021" name="Open Biol.">
        <title>Shared evolutionary footprints suggest mitochondrial oxidative damage underlies multiple complex I losses in fungi.</title>
        <authorList>
            <person name="Schikora-Tamarit M.A."/>
            <person name="Marcet-Houben M."/>
            <person name="Nosek J."/>
            <person name="Gabaldon T."/>
        </authorList>
    </citation>
    <scope>NUCLEOTIDE SEQUENCE</scope>
    <source>
        <strain evidence="6">NCAIM Y.01608</strain>
    </source>
</reference>
<feature type="region of interest" description="Disordered" evidence="5">
    <location>
        <begin position="374"/>
        <end position="436"/>
    </location>
</feature>
<name>A0A1B7SQJ4_9ASCO</name>
<keyword evidence="3" id="KW-0597">Phosphoprotein</keyword>